<dbReference type="Proteomes" id="UP000183924">
    <property type="component" value="Unassembled WGS sequence"/>
</dbReference>
<dbReference type="InterPro" id="IPR019288">
    <property type="entry name" value="3'-5'_exonuclease_PolB-like"/>
</dbReference>
<feature type="domain" description="Predicted 3'-5' exonuclease PolB-like" evidence="1">
    <location>
        <begin position="47"/>
        <end position="256"/>
    </location>
</feature>
<reference evidence="2 3" key="1">
    <citation type="submission" date="2016-03" db="EMBL/GenBank/DDBJ databases">
        <title>Comparative genomics of Rickettsiella.</title>
        <authorList>
            <person name="Chandler C."/>
            <person name="Wang Y."/>
        </authorList>
    </citation>
    <scope>NUCLEOTIDE SEQUENCE [LARGE SCALE GENOMIC DNA]</scope>
    <source>
        <strain evidence="2 3">RCFS May 2013</strain>
    </source>
</reference>
<dbReference type="SUPFAM" id="SSF53098">
    <property type="entry name" value="Ribonuclease H-like"/>
    <property type="match status" value="1"/>
</dbReference>
<sequence>MNTFVFDIETVPDTKNGRILYNLESEKSDRKVAETMQAKRQEKTGNSDFLPYHLQRIVAISVALHTKNQFKIGSLGNINSDEPVLIEAFFKCIEKYLPILISWNGSGFDLPVLHYRALLYGISSPSYWNIGNEDASFRWNNYLSRYHYRHMDLMDILAAYQGRANAPMTEIAIMLGLPGKLGMDGSQVWDYFLNGKLDAIRNYCETDVLNTYLIYLRFELIRGNLSVETYQKKCAYIYETIAQENKPHFKQFIAAWKI</sequence>
<dbReference type="GO" id="GO:0003676">
    <property type="term" value="F:nucleic acid binding"/>
    <property type="evidence" value="ECO:0007669"/>
    <property type="project" value="InterPro"/>
</dbReference>
<dbReference type="InterPro" id="IPR012337">
    <property type="entry name" value="RNaseH-like_sf"/>
</dbReference>
<dbReference type="EMBL" id="LUKY01000033">
    <property type="protein sequence ID" value="OIZ94174.1"/>
    <property type="molecule type" value="Genomic_DNA"/>
</dbReference>
<dbReference type="GO" id="GO:0004527">
    <property type="term" value="F:exonuclease activity"/>
    <property type="evidence" value="ECO:0007669"/>
    <property type="project" value="UniProtKB-KW"/>
</dbReference>
<dbReference type="STRING" id="1225476.A1D18_04765"/>
<keyword evidence="3" id="KW-1185">Reference proteome</keyword>
<accession>A0A1J8NJD8</accession>
<comment type="caution">
    <text evidence="2">The sequence shown here is derived from an EMBL/GenBank/DDBJ whole genome shotgun (WGS) entry which is preliminary data.</text>
</comment>
<gene>
    <name evidence="2" type="ORF">A1D18_04765</name>
</gene>
<dbReference type="InterPro" id="IPR036397">
    <property type="entry name" value="RNaseH_sf"/>
</dbReference>
<dbReference type="AlphaFoldDB" id="A0A1J8NJD8"/>
<organism evidence="2 3">
    <name type="scientific">Candidatus Rickettsiella isopodorum</name>
    <dbReference type="NCBI Taxonomy" id="1225476"/>
    <lineage>
        <taxon>Bacteria</taxon>
        <taxon>Pseudomonadati</taxon>
        <taxon>Pseudomonadota</taxon>
        <taxon>Gammaproteobacteria</taxon>
        <taxon>Legionellales</taxon>
        <taxon>Coxiellaceae</taxon>
        <taxon>Rickettsiella</taxon>
    </lineage>
</organism>
<proteinExistence type="predicted"/>
<dbReference type="Pfam" id="PF10108">
    <property type="entry name" value="DNA_pol_B_exo2"/>
    <property type="match status" value="1"/>
</dbReference>
<evidence type="ECO:0000313" key="2">
    <source>
        <dbReference type="EMBL" id="OIZ94174.1"/>
    </source>
</evidence>
<keyword evidence="2" id="KW-0378">Hydrolase</keyword>
<dbReference type="CDD" id="cd05782">
    <property type="entry name" value="DNA_polB_like1_exo"/>
    <property type="match status" value="1"/>
</dbReference>
<evidence type="ECO:0000259" key="1">
    <source>
        <dbReference type="Pfam" id="PF10108"/>
    </source>
</evidence>
<evidence type="ECO:0000313" key="3">
    <source>
        <dbReference type="Proteomes" id="UP000183924"/>
    </source>
</evidence>
<name>A0A1J8NJD8_9COXI</name>
<protein>
    <submittedName>
        <fullName evidence="2">3'-5' exonuclease</fullName>
    </submittedName>
</protein>
<dbReference type="OrthoDB" id="13288at2"/>
<keyword evidence="2" id="KW-0540">Nuclease</keyword>
<dbReference type="Gene3D" id="3.30.420.10">
    <property type="entry name" value="Ribonuclease H-like superfamily/Ribonuclease H"/>
    <property type="match status" value="1"/>
</dbReference>
<keyword evidence="2" id="KW-0269">Exonuclease</keyword>
<dbReference type="RefSeq" id="WP_071662667.1">
    <property type="nucleotide sequence ID" value="NZ_LUKY01000033.1"/>
</dbReference>